<keyword evidence="5" id="KW-0521">NADP</keyword>
<evidence type="ECO:0000256" key="1">
    <source>
        <dbReference type="ARBA" id="ARBA00001917"/>
    </source>
</evidence>
<dbReference type="GO" id="GO:0016491">
    <property type="term" value="F:oxidoreductase activity"/>
    <property type="evidence" value="ECO:0007669"/>
    <property type="project" value="UniProtKB-KW"/>
</dbReference>
<accession>A0A6J6EGE4</accession>
<dbReference type="InterPro" id="IPR026021">
    <property type="entry name" value="YdjA-like"/>
</dbReference>
<dbReference type="AlphaFoldDB" id="A0A6J6EGE4"/>
<evidence type="ECO:0000256" key="5">
    <source>
        <dbReference type="ARBA" id="ARBA00022857"/>
    </source>
</evidence>
<comment type="cofactor">
    <cofactor evidence="1">
        <name>FMN</name>
        <dbReference type="ChEBI" id="CHEBI:58210"/>
    </cofactor>
</comment>
<dbReference type="InterPro" id="IPR000415">
    <property type="entry name" value="Nitroreductase-like"/>
</dbReference>
<dbReference type="InterPro" id="IPR029479">
    <property type="entry name" value="Nitroreductase"/>
</dbReference>
<organism evidence="9">
    <name type="scientific">freshwater metagenome</name>
    <dbReference type="NCBI Taxonomy" id="449393"/>
    <lineage>
        <taxon>unclassified sequences</taxon>
        <taxon>metagenomes</taxon>
        <taxon>ecological metagenomes</taxon>
    </lineage>
</organism>
<feature type="domain" description="Nitroreductase" evidence="8">
    <location>
        <begin position="20"/>
        <end position="165"/>
    </location>
</feature>
<dbReference type="Gene3D" id="3.40.109.10">
    <property type="entry name" value="NADH Oxidase"/>
    <property type="match status" value="1"/>
</dbReference>
<dbReference type="PANTHER" id="PTHR43821">
    <property type="entry name" value="NAD(P)H NITROREDUCTASE YDJA-RELATED"/>
    <property type="match status" value="1"/>
</dbReference>
<evidence type="ECO:0000256" key="3">
    <source>
        <dbReference type="ARBA" id="ARBA00022630"/>
    </source>
</evidence>
<evidence type="ECO:0000256" key="2">
    <source>
        <dbReference type="ARBA" id="ARBA00007118"/>
    </source>
</evidence>
<evidence type="ECO:0000256" key="7">
    <source>
        <dbReference type="ARBA" id="ARBA00023027"/>
    </source>
</evidence>
<evidence type="ECO:0000256" key="6">
    <source>
        <dbReference type="ARBA" id="ARBA00023002"/>
    </source>
</evidence>
<dbReference type="Pfam" id="PF00881">
    <property type="entry name" value="Nitroreductase"/>
    <property type="match status" value="1"/>
</dbReference>
<keyword evidence="4" id="KW-0288">FMN</keyword>
<sequence>MSADDIERIIHSRISAMTIDRDKSVNHDIIERLLLAAQAAPNHRKTRPLRVAVLQDDARPRFGEAVADAMQTQGDDQIKVDKTRTKYGRAPVVLVVASAVGASELETEENRYAVAAGIQNMLLLIDALGMTALWSTPAKGTHSTMTQFCQFDDTDHVVGIVYLGWGTREAVTKDRPAPVVHWLT</sequence>
<evidence type="ECO:0000256" key="4">
    <source>
        <dbReference type="ARBA" id="ARBA00022643"/>
    </source>
</evidence>
<dbReference type="InterPro" id="IPR052530">
    <property type="entry name" value="NAD(P)H_nitroreductase"/>
</dbReference>
<name>A0A6J6EGE4_9ZZZZ</name>
<protein>
    <submittedName>
        <fullName evidence="9">Unannotated protein</fullName>
    </submittedName>
</protein>
<evidence type="ECO:0000259" key="8">
    <source>
        <dbReference type="Pfam" id="PF00881"/>
    </source>
</evidence>
<proteinExistence type="inferred from homology"/>
<evidence type="ECO:0000313" key="9">
    <source>
        <dbReference type="EMBL" id="CAB4574529.1"/>
    </source>
</evidence>
<dbReference type="CDD" id="cd02135">
    <property type="entry name" value="YdjA-like"/>
    <property type="match status" value="1"/>
</dbReference>
<reference evidence="9" key="1">
    <citation type="submission" date="2020-05" db="EMBL/GenBank/DDBJ databases">
        <authorList>
            <person name="Chiriac C."/>
            <person name="Salcher M."/>
            <person name="Ghai R."/>
            <person name="Kavagutti S V."/>
        </authorList>
    </citation>
    <scope>NUCLEOTIDE SEQUENCE</scope>
</reference>
<comment type="similarity">
    <text evidence="2">Belongs to the nitroreductase family.</text>
</comment>
<keyword evidence="6" id="KW-0560">Oxidoreductase</keyword>
<dbReference type="SUPFAM" id="SSF55469">
    <property type="entry name" value="FMN-dependent nitroreductase-like"/>
    <property type="match status" value="1"/>
</dbReference>
<keyword evidence="3" id="KW-0285">Flavoprotein</keyword>
<gene>
    <name evidence="9" type="ORF">UFOPK1704_00634</name>
</gene>
<dbReference type="EMBL" id="CAEZTQ010000110">
    <property type="protein sequence ID" value="CAB4574529.1"/>
    <property type="molecule type" value="Genomic_DNA"/>
</dbReference>
<keyword evidence="7" id="KW-0520">NAD</keyword>
<dbReference type="PANTHER" id="PTHR43821:SF1">
    <property type="entry name" value="NAD(P)H NITROREDUCTASE YDJA-RELATED"/>
    <property type="match status" value="1"/>
</dbReference>